<accession>A0ABQ0B8N3</accession>
<proteinExistence type="predicted"/>
<protein>
    <submittedName>
        <fullName evidence="1">Uncharacterized protein</fullName>
    </submittedName>
</protein>
<comment type="caution">
    <text evidence="1">The sequence shown here is derived from an EMBL/GenBank/DDBJ whole genome shotgun (WGS) entry which is preliminary data.</text>
</comment>
<evidence type="ECO:0000313" key="1">
    <source>
        <dbReference type="EMBL" id="GAA6407815.1"/>
    </source>
</evidence>
<reference evidence="1 2" key="1">
    <citation type="submission" date="2024-04" db="EMBL/GenBank/DDBJ databases">
        <title>Defined microbial consortia suppress multidrug-resistant proinflammatory Enterobacteriaceae via ecological control.</title>
        <authorList>
            <person name="Furuichi M."/>
            <person name="Kawaguchi T."/>
            <person name="Pust M."/>
            <person name="Yasuma K."/>
            <person name="Plichta D."/>
            <person name="Hasegawa N."/>
            <person name="Ohya T."/>
            <person name="Bhattarai S."/>
            <person name="Sasajima S."/>
            <person name="Aoto Y."/>
            <person name="Tuganbaev T."/>
            <person name="Yaginuma M."/>
            <person name="Ueda M."/>
            <person name="Okahashi N."/>
            <person name="Amafuji K."/>
            <person name="Kiridooshi Y."/>
            <person name="Sugita K."/>
            <person name="Strazar M."/>
            <person name="Skelly A."/>
            <person name="Suda W."/>
            <person name="Hattori M."/>
            <person name="Nakamoto N."/>
            <person name="Caballero S."/>
            <person name="Norman J."/>
            <person name="Olle B."/>
            <person name="Tanoue T."/>
            <person name="Arita M."/>
            <person name="Bucci V."/>
            <person name="Atarashi K."/>
            <person name="Xavier R."/>
            <person name="Honda K."/>
        </authorList>
    </citation>
    <scope>NUCLEOTIDE SEQUENCE [LARGE SCALE GENOMIC DNA]</scope>
    <source>
        <strain evidence="2">k04-0078-D8-1</strain>
    </source>
</reference>
<organism evidence="1 2">
    <name type="scientific">Blautia hominis</name>
    <dbReference type="NCBI Taxonomy" id="2025493"/>
    <lineage>
        <taxon>Bacteria</taxon>
        <taxon>Bacillati</taxon>
        <taxon>Bacillota</taxon>
        <taxon>Clostridia</taxon>
        <taxon>Lachnospirales</taxon>
        <taxon>Lachnospiraceae</taxon>
        <taxon>Blautia</taxon>
    </lineage>
</organism>
<dbReference type="Proteomes" id="UP001600943">
    <property type="component" value="Unassembled WGS sequence"/>
</dbReference>
<name>A0ABQ0B8N3_9FIRM</name>
<dbReference type="EMBL" id="BAABYW010000001">
    <property type="protein sequence ID" value="GAA6407815.1"/>
    <property type="molecule type" value="Genomic_DNA"/>
</dbReference>
<sequence>MTMKLRLQEAVQENEYYFRGFVSMADLAVLFAEYPFEEDTLEKAAIHRRSMERGVTPFSVTLRAMPDTGWTAEGEDLVFNDTRWEIRDGKSRVAAVSKMAEENLADHEAEVKIFLLTKEKMENMEQNRI</sequence>
<keyword evidence="2" id="KW-1185">Reference proteome</keyword>
<evidence type="ECO:0000313" key="2">
    <source>
        <dbReference type="Proteomes" id="UP001600943"/>
    </source>
</evidence>
<gene>
    <name evidence="1" type="ORF">K040078D81_19320</name>
</gene>